<sequence>RWASPFSTKEREVLGLTRRHLGGKPDDISVVLAAVVRKKRQCAPSDETD</sequence>
<evidence type="ECO:0000313" key="2">
    <source>
        <dbReference type="Proteomes" id="UP000244488"/>
    </source>
</evidence>
<protein>
    <submittedName>
        <fullName evidence="1">Uncharacterized protein</fullName>
    </submittedName>
</protein>
<name>A0A2T6IUK2_TOXGO</name>
<dbReference type="EMBL" id="AFHV02001450">
    <property type="protein sequence ID" value="PUA88993.1"/>
    <property type="molecule type" value="Genomic_DNA"/>
</dbReference>
<feature type="non-terminal residue" evidence="1">
    <location>
        <position position="1"/>
    </location>
</feature>
<gene>
    <name evidence="1" type="ORF">TGBR9_254410B</name>
</gene>
<evidence type="ECO:0000313" key="1">
    <source>
        <dbReference type="EMBL" id="PUA88993.1"/>
    </source>
</evidence>
<accession>A0A2T6IUK2</accession>
<reference evidence="1 2" key="1">
    <citation type="journal article" date="2016" name="Nat. Commun.">
        <title>Local admixture of amplified and diversified secreted pathogenesis determinants shapes mosaic Toxoplasma gondii genomes.</title>
        <authorList>
            <person name="Lorenzi H."/>
            <person name="Khan A."/>
            <person name="Behnke M.S."/>
            <person name="Namasivayam S."/>
            <person name="Swapna L.S."/>
            <person name="Hadjithomas M."/>
            <person name="Karamycheva S."/>
            <person name="Pinney D."/>
            <person name="Brunk B.P."/>
            <person name="Ajioka J.W."/>
            <person name="Ajzenberg D."/>
            <person name="Boothroyd J.C."/>
            <person name="Boyle J.P."/>
            <person name="Darde M.L."/>
            <person name="Diaz-Miranda M.A."/>
            <person name="Dubey J.P."/>
            <person name="Fritz H.M."/>
            <person name="Gennari S.M."/>
            <person name="Gregory B.D."/>
            <person name="Kim K."/>
            <person name="Saeij J.P."/>
            <person name="Su C."/>
            <person name="White M.W."/>
            <person name="Zhu X.Q."/>
            <person name="Howe D.K."/>
            <person name="Rosenthal B.M."/>
            <person name="Grigg M.E."/>
            <person name="Parkinson J."/>
            <person name="Liu L."/>
            <person name="Kissinger J.C."/>
            <person name="Roos D.S."/>
            <person name="Sibley L.D."/>
        </authorList>
    </citation>
    <scope>NUCLEOTIDE SEQUENCE [LARGE SCALE GENOMIC DNA]</scope>
    <source>
        <strain evidence="1 2">TgCATBr9</strain>
    </source>
</reference>
<proteinExistence type="predicted"/>
<organism evidence="1 2">
    <name type="scientific">Toxoplasma gondii TgCATBr9</name>
    <dbReference type="NCBI Taxonomy" id="943120"/>
    <lineage>
        <taxon>Eukaryota</taxon>
        <taxon>Sar</taxon>
        <taxon>Alveolata</taxon>
        <taxon>Apicomplexa</taxon>
        <taxon>Conoidasida</taxon>
        <taxon>Coccidia</taxon>
        <taxon>Eucoccidiorida</taxon>
        <taxon>Eimeriorina</taxon>
        <taxon>Sarcocystidae</taxon>
        <taxon>Toxoplasma</taxon>
    </lineage>
</organism>
<dbReference type="AlphaFoldDB" id="A0A2T6IUK2"/>
<dbReference type="VEuPathDB" id="ToxoDB:TGBR9_254410B"/>
<comment type="caution">
    <text evidence="1">The sequence shown here is derived from an EMBL/GenBank/DDBJ whole genome shotgun (WGS) entry which is preliminary data.</text>
</comment>
<dbReference type="Proteomes" id="UP000244488">
    <property type="component" value="Unassembled WGS sequence"/>
</dbReference>